<feature type="transmembrane region" description="Helical" evidence="1">
    <location>
        <begin position="224"/>
        <end position="241"/>
    </location>
</feature>
<dbReference type="EMBL" id="CP036349">
    <property type="protein sequence ID" value="QDV72440.1"/>
    <property type="molecule type" value="Genomic_DNA"/>
</dbReference>
<dbReference type="NCBIfam" id="TIGR02595">
    <property type="entry name" value="PEP_CTERM"/>
    <property type="match status" value="1"/>
</dbReference>
<gene>
    <name evidence="3" type="ORF">Spa11_06160</name>
</gene>
<keyword evidence="1" id="KW-0812">Transmembrane</keyword>
<proteinExistence type="predicted"/>
<reference evidence="3 4" key="1">
    <citation type="submission" date="2019-02" db="EMBL/GenBank/DDBJ databases">
        <title>Deep-cultivation of Planctomycetes and their phenomic and genomic characterization uncovers novel biology.</title>
        <authorList>
            <person name="Wiegand S."/>
            <person name="Jogler M."/>
            <person name="Boedeker C."/>
            <person name="Pinto D."/>
            <person name="Vollmers J."/>
            <person name="Rivas-Marin E."/>
            <person name="Kohn T."/>
            <person name="Peeters S.H."/>
            <person name="Heuer A."/>
            <person name="Rast P."/>
            <person name="Oberbeckmann S."/>
            <person name="Bunk B."/>
            <person name="Jeske O."/>
            <person name="Meyerdierks A."/>
            <person name="Storesund J.E."/>
            <person name="Kallscheuer N."/>
            <person name="Luecker S."/>
            <person name="Lage O.M."/>
            <person name="Pohl T."/>
            <person name="Merkel B.J."/>
            <person name="Hornburger P."/>
            <person name="Mueller R.-W."/>
            <person name="Bruemmer F."/>
            <person name="Labrenz M."/>
            <person name="Spormann A.M."/>
            <person name="Op den Camp H."/>
            <person name="Overmann J."/>
            <person name="Amann R."/>
            <person name="Jetten M.S.M."/>
            <person name="Mascher T."/>
            <person name="Medema M.H."/>
            <person name="Devos D.P."/>
            <person name="Kaster A.-K."/>
            <person name="Ovreas L."/>
            <person name="Rohde M."/>
            <person name="Galperin M.Y."/>
            <person name="Jogler C."/>
        </authorList>
    </citation>
    <scope>NUCLEOTIDE SEQUENCE [LARGE SCALE GENOMIC DNA]</scope>
    <source>
        <strain evidence="3 4">Spa11</strain>
    </source>
</reference>
<dbReference type="AlphaFoldDB" id="A0A518K3T3"/>
<organism evidence="3 4">
    <name type="scientific">Botrimarina mediterranea</name>
    <dbReference type="NCBI Taxonomy" id="2528022"/>
    <lineage>
        <taxon>Bacteria</taxon>
        <taxon>Pseudomonadati</taxon>
        <taxon>Planctomycetota</taxon>
        <taxon>Planctomycetia</taxon>
        <taxon>Pirellulales</taxon>
        <taxon>Lacipirellulaceae</taxon>
        <taxon>Botrimarina</taxon>
    </lineage>
</organism>
<dbReference type="InterPro" id="IPR013424">
    <property type="entry name" value="Ice-binding_C"/>
</dbReference>
<protein>
    <recommendedName>
        <fullName evidence="5">PEP-CTERM protein-sorting domain-containing protein</fullName>
    </recommendedName>
</protein>
<accession>A0A518K3T3</accession>
<keyword evidence="1" id="KW-0472">Membrane</keyword>
<evidence type="ECO:0000256" key="2">
    <source>
        <dbReference type="SAM" id="SignalP"/>
    </source>
</evidence>
<evidence type="ECO:0000256" key="1">
    <source>
        <dbReference type="SAM" id="Phobius"/>
    </source>
</evidence>
<keyword evidence="2" id="KW-0732">Signal</keyword>
<evidence type="ECO:0000313" key="4">
    <source>
        <dbReference type="Proteomes" id="UP000316426"/>
    </source>
</evidence>
<dbReference type="Proteomes" id="UP000316426">
    <property type="component" value="Chromosome"/>
</dbReference>
<keyword evidence="4" id="KW-1185">Reference proteome</keyword>
<evidence type="ECO:0008006" key="5">
    <source>
        <dbReference type="Google" id="ProtNLM"/>
    </source>
</evidence>
<dbReference type="KEGG" id="bmei:Spa11_06160"/>
<name>A0A518K3T3_9BACT</name>
<keyword evidence="1" id="KW-1133">Transmembrane helix</keyword>
<sequence length="249" mass="26458" precursor="true">MRWYVTLLALTAFQAIGQPIAAQAATFRFESSADPANGQAVAAKSVEGRTMSIAASPAGAVLDFRLGGLGVNSRGIDGATDPEIDKFNLLGGGLADESESIQFSFDAPGVITTLDFDGVKDESFEFFQLTTPRSGVWSIFDSQIGLRLIDITLIDEPNLTLLTEAGSPDDDLFGIAIPFAAGEVFTLTYREYAPDPSNYQPGFVPEAPNGARFQGLEVTFVPEPSAGLLLASVGGFVAALSRRRLRRNA</sequence>
<feature type="chain" id="PRO_5021894403" description="PEP-CTERM protein-sorting domain-containing protein" evidence="2">
    <location>
        <begin position="25"/>
        <end position="249"/>
    </location>
</feature>
<dbReference type="RefSeq" id="WP_145107303.1">
    <property type="nucleotide sequence ID" value="NZ_CP036349.1"/>
</dbReference>
<evidence type="ECO:0000313" key="3">
    <source>
        <dbReference type="EMBL" id="QDV72440.1"/>
    </source>
</evidence>
<feature type="signal peptide" evidence="2">
    <location>
        <begin position="1"/>
        <end position="24"/>
    </location>
</feature>